<feature type="transmembrane region" description="Helical" evidence="7">
    <location>
        <begin position="308"/>
        <end position="330"/>
    </location>
</feature>
<dbReference type="InterPro" id="IPR011701">
    <property type="entry name" value="MFS"/>
</dbReference>
<evidence type="ECO:0000256" key="3">
    <source>
        <dbReference type="ARBA" id="ARBA00022692"/>
    </source>
</evidence>
<dbReference type="GO" id="GO:0005886">
    <property type="term" value="C:plasma membrane"/>
    <property type="evidence" value="ECO:0007669"/>
    <property type="project" value="UniProtKB-SubCell"/>
</dbReference>
<keyword evidence="2" id="KW-1003">Cell membrane</keyword>
<evidence type="ECO:0000256" key="1">
    <source>
        <dbReference type="ARBA" id="ARBA00004651"/>
    </source>
</evidence>
<feature type="transmembrane region" description="Helical" evidence="7">
    <location>
        <begin position="110"/>
        <end position="130"/>
    </location>
</feature>
<evidence type="ECO:0000256" key="5">
    <source>
        <dbReference type="ARBA" id="ARBA00023136"/>
    </source>
</evidence>
<dbReference type="AlphaFoldDB" id="A0A6P2BTQ1"/>
<feature type="transmembrane region" description="Helical" evidence="7">
    <location>
        <begin position="202"/>
        <end position="222"/>
    </location>
</feature>
<gene>
    <name evidence="8" type="ORF">EAS64_30225</name>
</gene>
<dbReference type="RefSeq" id="WP_145858578.1">
    <property type="nucleotide sequence ID" value="NZ_RPFW01000006.1"/>
</dbReference>
<feature type="transmembrane region" description="Helical" evidence="7">
    <location>
        <begin position="272"/>
        <end position="296"/>
    </location>
</feature>
<comment type="caution">
    <text evidence="8">The sequence shown here is derived from an EMBL/GenBank/DDBJ whole genome shotgun (WGS) entry which is preliminary data.</text>
</comment>
<feature type="transmembrane region" description="Helical" evidence="7">
    <location>
        <begin position="50"/>
        <end position="69"/>
    </location>
</feature>
<dbReference type="GO" id="GO:0022857">
    <property type="term" value="F:transmembrane transporter activity"/>
    <property type="evidence" value="ECO:0007669"/>
    <property type="project" value="InterPro"/>
</dbReference>
<dbReference type="PANTHER" id="PTHR23513">
    <property type="entry name" value="INTEGRAL MEMBRANE EFFLUX PROTEIN-RELATED"/>
    <property type="match status" value="1"/>
</dbReference>
<feature type="transmembrane region" description="Helical" evidence="7">
    <location>
        <begin position="404"/>
        <end position="423"/>
    </location>
</feature>
<reference evidence="8 9" key="1">
    <citation type="submission" date="2018-11" db="EMBL/GenBank/DDBJ databases">
        <title>Trebonia kvetii gen.nov., sp.nov., a novel acidophilic actinobacterium, and proposal of the new actinobacterial family Treboniaceae fam. nov.</title>
        <authorList>
            <person name="Rapoport D."/>
            <person name="Sagova-Mareckova M."/>
            <person name="Sedlacek I."/>
            <person name="Provaznik J."/>
            <person name="Kralova S."/>
            <person name="Pavlinic D."/>
            <person name="Benes V."/>
            <person name="Kopecky J."/>
        </authorList>
    </citation>
    <scope>NUCLEOTIDE SEQUENCE [LARGE SCALE GENOMIC DNA]</scope>
    <source>
        <strain evidence="8 9">15Tr583</strain>
    </source>
</reference>
<dbReference type="Gene3D" id="1.20.1250.20">
    <property type="entry name" value="MFS general substrate transporter like domains"/>
    <property type="match status" value="1"/>
</dbReference>
<evidence type="ECO:0000256" key="4">
    <source>
        <dbReference type="ARBA" id="ARBA00022989"/>
    </source>
</evidence>
<feature type="transmembrane region" description="Helical" evidence="7">
    <location>
        <begin position="342"/>
        <end position="358"/>
    </location>
</feature>
<dbReference type="PANTHER" id="PTHR23513:SF17">
    <property type="entry name" value="MEMBRANE PROTEIN"/>
    <property type="match status" value="1"/>
</dbReference>
<feature type="region of interest" description="Disordered" evidence="6">
    <location>
        <begin position="1"/>
        <end position="26"/>
    </location>
</feature>
<comment type="subcellular location">
    <subcellularLocation>
        <location evidence="1">Cell membrane</location>
        <topology evidence="1">Multi-pass membrane protein</topology>
    </subcellularLocation>
</comment>
<protein>
    <submittedName>
        <fullName evidence="8">MFS transporter</fullName>
    </submittedName>
</protein>
<evidence type="ECO:0000313" key="8">
    <source>
        <dbReference type="EMBL" id="TVZ01741.1"/>
    </source>
</evidence>
<feature type="transmembrane region" description="Helical" evidence="7">
    <location>
        <begin position="429"/>
        <end position="450"/>
    </location>
</feature>
<evidence type="ECO:0000256" key="6">
    <source>
        <dbReference type="SAM" id="MobiDB-lite"/>
    </source>
</evidence>
<evidence type="ECO:0000256" key="7">
    <source>
        <dbReference type="SAM" id="Phobius"/>
    </source>
</evidence>
<dbReference type="OrthoDB" id="3688258at2"/>
<dbReference type="Pfam" id="PF07690">
    <property type="entry name" value="MFS_1"/>
    <property type="match status" value="1"/>
</dbReference>
<name>A0A6P2BTQ1_9ACTN</name>
<keyword evidence="5 7" id="KW-0472">Membrane</keyword>
<dbReference type="Proteomes" id="UP000460272">
    <property type="component" value="Unassembled WGS sequence"/>
</dbReference>
<dbReference type="CDD" id="cd06173">
    <property type="entry name" value="MFS_MefA_like"/>
    <property type="match status" value="1"/>
</dbReference>
<keyword evidence="4 7" id="KW-1133">Transmembrane helix</keyword>
<keyword evidence="3 7" id="KW-0812">Transmembrane</keyword>
<dbReference type="InterPro" id="IPR036259">
    <property type="entry name" value="MFS_trans_sf"/>
</dbReference>
<feature type="transmembrane region" description="Helical" evidence="7">
    <location>
        <begin position="136"/>
        <end position="153"/>
    </location>
</feature>
<organism evidence="8 9">
    <name type="scientific">Trebonia kvetii</name>
    <dbReference type="NCBI Taxonomy" id="2480626"/>
    <lineage>
        <taxon>Bacteria</taxon>
        <taxon>Bacillati</taxon>
        <taxon>Actinomycetota</taxon>
        <taxon>Actinomycetes</taxon>
        <taxon>Streptosporangiales</taxon>
        <taxon>Treboniaceae</taxon>
        <taxon>Trebonia</taxon>
    </lineage>
</organism>
<keyword evidence="9" id="KW-1185">Reference proteome</keyword>
<evidence type="ECO:0000256" key="2">
    <source>
        <dbReference type="ARBA" id="ARBA00022475"/>
    </source>
</evidence>
<accession>A0A6P2BTQ1</accession>
<dbReference type="SUPFAM" id="SSF103473">
    <property type="entry name" value="MFS general substrate transporter"/>
    <property type="match status" value="1"/>
</dbReference>
<sequence length="470" mass="49386">MSARGNENAATGEAGSQETPQETTRRSSFWADLKSVLAERDFRKLFAARLVSQGGDGVFNAGFAAYAFFSAQSFPSPTAAVYAFTVLYVPYSLIGPFAGVFIDRWSRRQIIVYGALIRAAMVAIAGFVVLGGQTGVPLYISALAVLGVNRFFLSAVSAGTPHVVPPGKLVMANAVGPTSGTIIGFVGGVVGLGVHLVTGGGLLGSAATLWFAGLCYIAASLVGTRMDRGLLGPDKSVKREMRAATLGSDLKDVVAGLAGGLKHLAEKRRASYALGVIAMQRALYGTLLVAALLLYRNYFFHGGNGNKALGSVTLLVITSAIGFGLAAVITPQGVKRLSKDQWIALWLLIGGIVTILLAPTFNKYTYLALGFMLGLSAQCVKICVDTTVQETVDDAYMGRVFSLYDMLFNVAYVLGPAIAIPFLPSTGKSYLVVLVVGALYVATAALYAMLTVQGRAAQSPPARPTQAARR</sequence>
<dbReference type="EMBL" id="RPFW01000006">
    <property type="protein sequence ID" value="TVZ01741.1"/>
    <property type="molecule type" value="Genomic_DNA"/>
</dbReference>
<feature type="transmembrane region" description="Helical" evidence="7">
    <location>
        <begin position="81"/>
        <end position="103"/>
    </location>
</feature>
<feature type="transmembrane region" description="Helical" evidence="7">
    <location>
        <begin position="174"/>
        <end position="196"/>
    </location>
</feature>
<proteinExistence type="predicted"/>
<evidence type="ECO:0000313" key="9">
    <source>
        <dbReference type="Proteomes" id="UP000460272"/>
    </source>
</evidence>